<evidence type="ECO:0000256" key="5">
    <source>
        <dbReference type="ARBA" id="ARBA00023136"/>
    </source>
</evidence>
<accession>A0ABT9ZJE8</accession>
<dbReference type="Proteomes" id="UP001234495">
    <property type="component" value="Unassembled WGS sequence"/>
</dbReference>
<dbReference type="PANTHER" id="PTHR30572:SF4">
    <property type="entry name" value="ABC TRANSPORTER PERMEASE YTRF"/>
    <property type="match status" value="1"/>
</dbReference>
<evidence type="ECO:0000256" key="7">
    <source>
        <dbReference type="SAM" id="Phobius"/>
    </source>
</evidence>
<dbReference type="EMBL" id="JAUSUD010000014">
    <property type="protein sequence ID" value="MDQ0231663.1"/>
    <property type="molecule type" value="Genomic_DNA"/>
</dbReference>
<sequence length="375" mass="41575">MIYFVKNLKESFRYNRFRTVLTGLGVFIGIAAVIIIMTISNSFSNNLVNKYVNNTTIGLISSADSLVDMESVMNDGDIKDNLEIVRNLPGVKEFKEAYTEETVDVYFEDTDDFKENVVAEFRNIGVIEGESFQERSGNVVIVKDNEEFDKKYTIGDTLYVNNESYEIIGITDEIGNTNPSLYLPEDLRSEIDVSASSISSTFNLTLEDGYELESVSKQVLEMLNNGLDDDVKFIDYSEETSKAIKESIGSISIFLVLIGAISLVVAGINVINIMYISTLEKMNEVAIYRAMGMKKTTVISLFLMESLILVIVFALLGYFVGLLIAGVILTFMDIPMVFSIWHVLLVLFISMLLGIGGGIKPAINAANSNPATLLK</sequence>
<comment type="subcellular location">
    <subcellularLocation>
        <location evidence="1">Cell membrane</location>
        <topology evidence="1">Multi-pass membrane protein</topology>
    </subcellularLocation>
</comment>
<gene>
    <name evidence="10" type="ORF">J2S19_002947</name>
</gene>
<keyword evidence="3 7" id="KW-0812">Transmembrane</keyword>
<keyword evidence="5 7" id="KW-0472">Membrane</keyword>
<dbReference type="Pfam" id="PF12704">
    <property type="entry name" value="MacB_PCD"/>
    <property type="match status" value="1"/>
</dbReference>
<evidence type="ECO:0000313" key="11">
    <source>
        <dbReference type="Proteomes" id="UP001234495"/>
    </source>
</evidence>
<keyword evidence="2" id="KW-1003">Cell membrane</keyword>
<feature type="transmembrane region" description="Helical" evidence="7">
    <location>
        <begin position="20"/>
        <end position="39"/>
    </location>
</feature>
<keyword evidence="11" id="KW-1185">Reference proteome</keyword>
<organism evidence="10 11">
    <name type="scientific">Metabacillus malikii</name>
    <dbReference type="NCBI Taxonomy" id="1504265"/>
    <lineage>
        <taxon>Bacteria</taxon>
        <taxon>Bacillati</taxon>
        <taxon>Bacillota</taxon>
        <taxon>Bacilli</taxon>
        <taxon>Bacillales</taxon>
        <taxon>Bacillaceae</taxon>
        <taxon>Metabacillus</taxon>
    </lineage>
</organism>
<evidence type="ECO:0000259" key="9">
    <source>
        <dbReference type="Pfam" id="PF12704"/>
    </source>
</evidence>
<dbReference type="Pfam" id="PF02687">
    <property type="entry name" value="FtsX"/>
    <property type="match status" value="1"/>
</dbReference>
<feature type="transmembrane region" description="Helical" evidence="7">
    <location>
        <begin position="298"/>
        <end position="331"/>
    </location>
</feature>
<evidence type="ECO:0000259" key="8">
    <source>
        <dbReference type="Pfam" id="PF02687"/>
    </source>
</evidence>
<protein>
    <submittedName>
        <fullName evidence="10">ABC transport system permease protein</fullName>
    </submittedName>
</protein>
<name>A0ABT9ZJE8_9BACI</name>
<dbReference type="InterPro" id="IPR025857">
    <property type="entry name" value="MacB_PCD"/>
</dbReference>
<evidence type="ECO:0000256" key="1">
    <source>
        <dbReference type="ARBA" id="ARBA00004651"/>
    </source>
</evidence>
<dbReference type="PANTHER" id="PTHR30572">
    <property type="entry name" value="MEMBRANE COMPONENT OF TRANSPORTER-RELATED"/>
    <property type="match status" value="1"/>
</dbReference>
<dbReference type="InterPro" id="IPR050250">
    <property type="entry name" value="Macrolide_Exporter_MacB"/>
</dbReference>
<dbReference type="RefSeq" id="WP_307343000.1">
    <property type="nucleotide sequence ID" value="NZ_JAUSUD010000014.1"/>
</dbReference>
<proteinExistence type="inferred from homology"/>
<feature type="transmembrane region" description="Helical" evidence="7">
    <location>
        <begin position="337"/>
        <end position="359"/>
    </location>
</feature>
<keyword evidence="4 7" id="KW-1133">Transmembrane helix</keyword>
<evidence type="ECO:0000256" key="4">
    <source>
        <dbReference type="ARBA" id="ARBA00022989"/>
    </source>
</evidence>
<feature type="domain" description="MacB-like periplasmic core" evidence="9">
    <location>
        <begin position="19"/>
        <end position="219"/>
    </location>
</feature>
<comment type="caution">
    <text evidence="10">The sequence shown here is derived from an EMBL/GenBank/DDBJ whole genome shotgun (WGS) entry which is preliminary data.</text>
</comment>
<evidence type="ECO:0000256" key="2">
    <source>
        <dbReference type="ARBA" id="ARBA00022475"/>
    </source>
</evidence>
<feature type="transmembrane region" description="Helical" evidence="7">
    <location>
        <begin position="251"/>
        <end position="277"/>
    </location>
</feature>
<comment type="similarity">
    <text evidence="6">Belongs to the ABC-4 integral membrane protein family.</text>
</comment>
<reference evidence="10 11" key="1">
    <citation type="submission" date="2023-07" db="EMBL/GenBank/DDBJ databases">
        <title>Genomic Encyclopedia of Type Strains, Phase IV (KMG-IV): sequencing the most valuable type-strain genomes for metagenomic binning, comparative biology and taxonomic classification.</title>
        <authorList>
            <person name="Goeker M."/>
        </authorList>
    </citation>
    <scope>NUCLEOTIDE SEQUENCE [LARGE SCALE GENOMIC DNA]</scope>
    <source>
        <strain evidence="10 11">DSM 29005</strain>
    </source>
</reference>
<dbReference type="InterPro" id="IPR003838">
    <property type="entry name" value="ABC3_permease_C"/>
</dbReference>
<feature type="domain" description="ABC3 transporter permease C-terminal" evidence="8">
    <location>
        <begin position="257"/>
        <end position="370"/>
    </location>
</feature>
<evidence type="ECO:0000313" key="10">
    <source>
        <dbReference type="EMBL" id="MDQ0231663.1"/>
    </source>
</evidence>
<evidence type="ECO:0000256" key="6">
    <source>
        <dbReference type="ARBA" id="ARBA00038076"/>
    </source>
</evidence>
<evidence type="ECO:0000256" key="3">
    <source>
        <dbReference type="ARBA" id="ARBA00022692"/>
    </source>
</evidence>